<proteinExistence type="predicted"/>
<name>A0A318QHX6_9PROT</name>
<dbReference type="EMBL" id="NKUA01000039">
    <property type="protein sequence ID" value="PYD77514.1"/>
    <property type="molecule type" value="Genomic_DNA"/>
</dbReference>
<gene>
    <name evidence="1" type="ORF">CFR77_15015</name>
</gene>
<protein>
    <submittedName>
        <fullName evidence="1">Uncharacterized protein</fullName>
    </submittedName>
</protein>
<dbReference type="RefSeq" id="WP_110570198.1">
    <property type="nucleotide sequence ID" value="NZ_CP137147.1"/>
</dbReference>
<evidence type="ECO:0000313" key="2">
    <source>
        <dbReference type="Proteomes" id="UP000247814"/>
    </source>
</evidence>
<reference evidence="1 2" key="1">
    <citation type="submission" date="2017-07" db="EMBL/GenBank/DDBJ databases">
        <title>A draft genome sequence of Komagataeibacter sucrofermentans LMG 18788.</title>
        <authorList>
            <person name="Skraban J."/>
            <person name="Cleenwerck I."/>
            <person name="Vandamme P."/>
            <person name="Trcek J."/>
        </authorList>
    </citation>
    <scope>NUCLEOTIDE SEQUENCE [LARGE SCALE GENOMIC DNA]</scope>
    <source>
        <strain evidence="1 2">LMG 18788</strain>
    </source>
</reference>
<comment type="caution">
    <text evidence="1">The sequence shown here is derived from an EMBL/GenBank/DDBJ whole genome shotgun (WGS) entry which is preliminary data.</text>
</comment>
<organism evidence="1 2">
    <name type="scientific">Komagataeibacter sucrofermentans</name>
    <dbReference type="NCBI Taxonomy" id="1053551"/>
    <lineage>
        <taxon>Bacteria</taxon>
        <taxon>Pseudomonadati</taxon>
        <taxon>Pseudomonadota</taxon>
        <taxon>Alphaproteobacteria</taxon>
        <taxon>Acetobacterales</taxon>
        <taxon>Acetobacteraceae</taxon>
        <taxon>Komagataeibacter</taxon>
    </lineage>
</organism>
<accession>A0A318QHX6</accession>
<keyword evidence="2" id="KW-1185">Reference proteome</keyword>
<dbReference type="OrthoDB" id="7277460at2"/>
<dbReference type="Proteomes" id="UP000247814">
    <property type="component" value="Unassembled WGS sequence"/>
</dbReference>
<evidence type="ECO:0000313" key="1">
    <source>
        <dbReference type="EMBL" id="PYD77514.1"/>
    </source>
</evidence>
<sequence length="67" mass="7489">MLESQIVEIDGTFLGALILEADRKTRRFYAAHDSVRTFHNHTVSAAGDLMNQVVRHYRCARASATIG</sequence>
<dbReference type="AlphaFoldDB" id="A0A318QHX6"/>